<dbReference type="OMA" id="FSEYSYY"/>
<dbReference type="OrthoDB" id="371048at2759"/>
<evidence type="ECO:0000256" key="1">
    <source>
        <dbReference type="SAM" id="MobiDB-lite"/>
    </source>
</evidence>
<proteinExistence type="predicted"/>
<evidence type="ECO:0000313" key="3">
    <source>
        <dbReference type="EMBL" id="KJP89041.1"/>
    </source>
</evidence>
<dbReference type="VEuPathDB" id="PlasmoDB:AK88_01334"/>
<evidence type="ECO:0000256" key="2">
    <source>
        <dbReference type="SAM" id="Phobius"/>
    </source>
</evidence>
<keyword evidence="2" id="KW-0812">Transmembrane</keyword>
<evidence type="ECO:0000313" key="4">
    <source>
        <dbReference type="Proteomes" id="UP000054561"/>
    </source>
</evidence>
<feature type="transmembrane region" description="Helical" evidence="2">
    <location>
        <begin position="153"/>
        <end position="174"/>
    </location>
</feature>
<sequence>MNLYLNVLHEIEAILQTCNEDVYQKVRKIIEYIRKNYREDQEEVVAPKRSNVAKKKRANSRRRDEKDTSVAKQPEKQLATKVGTKLTTKQTAKQAAKLTAKQGENANSIKNYFKVVKREPPSPNPHNADTLAEDVKTEGSCEMEKKKNKSTIPLINTFFFYGNYNIIIIMYYIICKVNLHNEEDLFSSENHHGGGSPNGDAKDFIIHSNKSVTHIMCPQLKDNDVKGLNELMKEIGRYKLNRLHIFIVEAFDSLNYQFRKMFMGKMSKNNNNIIFFHSTVYLNDLHLDNCLYVRIPKPDKLLFISHFLHLCEDKYNIDIHHNKDRRDYVENVISSCNYDISLILTMLYFIKLNNFPELKKIIKLIVNTNVKKLICIIHKCVISKNALFMIRNILYSILYTYNFDMHNFLTVFCKQLISFHKNDDNYKKEIFSLFSEYSYYASLHDNNICSLESLASKVILLEQKYITTLNPSYLTSEDKDELSTSFQSELESQQQARESTYTDHTTPGEILLPPQP</sequence>
<protein>
    <submittedName>
        <fullName evidence="3">Uncharacterized protein</fullName>
    </submittedName>
</protein>
<accession>A0A0D9QTM1</accession>
<gene>
    <name evidence="3" type="ORF">AK88_01334</name>
</gene>
<organism evidence="3 4">
    <name type="scientific">Plasmodium fragile</name>
    <dbReference type="NCBI Taxonomy" id="5857"/>
    <lineage>
        <taxon>Eukaryota</taxon>
        <taxon>Sar</taxon>
        <taxon>Alveolata</taxon>
        <taxon>Apicomplexa</taxon>
        <taxon>Aconoidasida</taxon>
        <taxon>Haemosporida</taxon>
        <taxon>Plasmodiidae</taxon>
        <taxon>Plasmodium</taxon>
        <taxon>Plasmodium (Plasmodium)</taxon>
    </lineage>
</organism>
<dbReference type="GeneID" id="24266648"/>
<dbReference type="EMBL" id="KQ001655">
    <property type="protein sequence ID" value="KJP89041.1"/>
    <property type="molecule type" value="Genomic_DNA"/>
</dbReference>
<keyword evidence="2" id="KW-0472">Membrane</keyword>
<feature type="region of interest" description="Disordered" evidence="1">
    <location>
        <begin position="41"/>
        <end position="82"/>
    </location>
</feature>
<keyword evidence="4" id="KW-1185">Reference proteome</keyword>
<dbReference type="RefSeq" id="XP_012334392.1">
    <property type="nucleotide sequence ID" value="XM_012478969.1"/>
</dbReference>
<feature type="compositionally biased region" description="Basic and acidic residues" evidence="1">
    <location>
        <begin position="61"/>
        <end position="75"/>
    </location>
</feature>
<feature type="region of interest" description="Disordered" evidence="1">
    <location>
        <begin position="480"/>
        <end position="516"/>
    </location>
</feature>
<name>A0A0D9QTM1_PLAFR</name>
<dbReference type="AlphaFoldDB" id="A0A0D9QTM1"/>
<reference evidence="3 4" key="1">
    <citation type="submission" date="2014-03" db="EMBL/GenBank/DDBJ databases">
        <title>The Genome Sequence of Plasmodium fragile nilgiri.</title>
        <authorList>
            <consortium name="The Broad Institute Genomics Platform"/>
            <consortium name="The Broad Institute Genome Sequencing Center for Infectious Disease"/>
            <person name="Neafsey D."/>
            <person name="Duraisingh M."/>
            <person name="Young S.K."/>
            <person name="Zeng Q."/>
            <person name="Gargeya S."/>
            <person name="Abouelleil A."/>
            <person name="Alvarado L."/>
            <person name="Chapman S.B."/>
            <person name="Gainer-Dewar J."/>
            <person name="Goldberg J."/>
            <person name="Griggs A."/>
            <person name="Gujja S."/>
            <person name="Hansen M."/>
            <person name="Howarth C."/>
            <person name="Imamovic A."/>
            <person name="Larimer J."/>
            <person name="Pearson M."/>
            <person name="Poon T.W."/>
            <person name="Priest M."/>
            <person name="Roberts A."/>
            <person name="Saif S."/>
            <person name="Shea T."/>
            <person name="Sykes S."/>
            <person name="Wortman J."/>
            <person name="Nusbaum C."/>
            <person name="Birren B."/>
        </authorList>
    </citation>
    <scope>NUCLEOTIDE SEQUENCE [LARGE SCALE GENOMIC DNA]</scope>
    <source>
        <strain evidence="4">nilgiri</strain>
    </source>
</reference>
<keyword evidence="2" id="KW-1133">Transmembrane helix</keyword>
<feature type="compositionally biased region" description="Basic residues" evidence="1">
    <location>
        <begin position="51"/>
        <end position="60"/>
    </location>
</feature>
<dbReference type="Proteomes" id="UP000054561">
    <property type="component" value="Unassembled WGS sequence"/>
</dbReference>
<feature type="compositionally biased region" description="Polar residues" evidence="1">
    <location>
        <begin position="483"/>
        <end position="505"/>
    </location>
</feature>